<dbReference type="SMART" id="SM00327">
    <property type="entry name" value="VWA"/>
    <property type="match status" value="1"/>
</dbReference>
<evidence type="ECO:0000259" key="1">
    <source>
        <dbReference type="PROSITE" id="PS50234"/>
    </source>
</evidence>
<dbReference type="PANTHER" id="PTHR41248:SF1">
    <property type="entry name" value="NORD PROTEIN"/>
    <property type="match status" value="1"/>
</dbReference>
<dbReference type="InterPro" id="IPR002035">
    <property type="entry name" value="VWF_A"/>
</dbReference>
<proteinExistence type="predicted"/>
<organism evidence="2 3">
    <name type="scientific">Desulfopila aestuarii DSM 18488</name>
    <dbReference type="NCBI Taxonomy" id="1121416"/>
    <lineage>
        <taxon>Bacteria</taxon>
        <taxon>Pseudomonadati</taxon>
        <taxon>Thermodesulfobacteriota</taxon>
        <taxon>Desulfobulbia</taxon>
        <taxon>Desulfobulbales</taxon>
        <taxon>Desulfocapsaceae</taxon>
        <taxon>Desulfopila</taxon>
    </lineage>
</organism>
<dbReference type="RefSeq" id="WP_073615237.1">
    <property type="nucleotide sequence ID" value="NZ_FRFE01000022.1"/>
</dbReference>
<dbReference type="InterPro" id="IPR036465">
    <property type="entry name" value="vWFA_dom_sf"/>
</dbReference>
<dbReference type="Pfam" id="PF00092">
    <property type="entry name" value="VWA"/>
    <property type="match status" value="1"/>
</dbReference>
<accession>A0A1M7YEK9</accession>
<dbReference type="Proteomes" id="UP000184603">
    <property type="component" value="Unassembled WGS sequence"/>
</dbReference>
<dbReference type="STRING" id="1121416.SAMN02745220_03790"/>
<sequence length="730" mass="83686">MDIAELKKRFYQEVHPVHPNEWEVEEVLTHVASLSSSRQQALMSYVHVVWPISHSLCFSYLEQGAYFLRNPDSVDLAEWVRRLLGYYEKDGLRGAREFMSESLADTLAAGQTTVARLEDVRGRLLPFLRGLSGQPLDLAGSPVAWTDTATVYLPEEIRFFDNRVDNERFYVFLACCQWGYLTVGTFNRILDGQEPADIFRFLQSSDNQELAGAVYHFLEFSHVWKMLAYELPGLMRQMRPLLQRLVAEKSGDKAVGDQSSFARLLFELVHSPDIRSSPITTGRELELMYERLRVCHEREWGDWQFLTGKLDFTGVQAWLKQRRSEERKAAVKQLAQVIIQSAKLANNAAEQENFGSLEEGGSSRLVVHLADGEEGKPGLELRINNVTVDLPPELSELLARIEHDLGHIPEGYVQAAAGIAGRAIASGVGGGEVEEVVRQENAGMYYDEWDYRRRGYRKNWCTLIEKELHPVRSRFVESTLYSYRGMLVRLRRQFESLRTQHRFVRRRRYGDDIDLDALVDAVADRAAGIAPSDRLFVRLLRNNRDIAVMFLVDMSNSTEGWVGKAIKESLVLLGDVLEVVGDRFGIYGFSGMRRSRCELYRIKSLDEPYSELVQQRICAIIPKEYTRMATPVRHLTGLLAQTDARIRLLIVISDGKPEDYDDYKGEYAIEDTRQALIEARGKGVIPFCITVDREPHIYLPHMFGREHYIFVDSVEKLPRRMPEIYRLLTS</sequence>
<keyword evidence="3" id="KW-1185">Reference proteome</keyword>
<feature type="domain" description="VWFA" evidence="1">
    <location>
        <begin position="547"/>
        <end position="724"/>
    </location>
</feature>
<protein>
    <submittedName>
        <fullName evidence="2">Nitric oxide reductase NorD protein</fullName>
    </submittedName>
</protein>
<dbReference type="SUPFAM" id="SSF53300">
    <property type="entry name" value="vWA-like"/>
    <property type="match status" value="1"/>
</dbReference>
<dbReference type="InterPro" id="IPR051928">
    <property type="entry name" value="NorD/CobT"/>
</dbReference>
<name>A0A1M7YEK9_9BACT</name>
<gene>
    <name evidence="2" type="ORF">SAMN02745220_03790</name>
</gene>
<dbReference type="CDD" id="cd01454">
    <property type="entry name" value="vWA_norD_type"/>
    <property type="match status" value="1"/>
</dbReference>
<reference evidence="2 3" key="1">
    <citation type="submission" date="2016-12" db="EMBL/GenBank/DDBJ databases">
        <authorList>
            <person name="Song W.-J."/>
            <person name="Kurnit D.M."/>
        </authorList>
    </citation>
    <scope>NUCLEOTIDE SEQUENCE [LARGE SCALE GENOMIC DNA]</scope>
    <source>
        <strain evidence="2 3">DSM 18488</strain>
    </source>
</reference>
<dbReference type="OrthoDB" id="9758211at2"/>
<evidence type="ECO:0000313" key="2">
    <source>
        <dbReference type="EMBL" id="SHO51043.1"/>
    </source>
</evidence>
<dbReference type="AlphaFoldDB" id="A0A1M7YEK9"/>
<evidence type="ECO:0000313" key="3">
    <source>
        <dbReference type="Proteomes" id="UP000184603"/>
    </source>
</evidence>
<dbReference type="EMBL" id="FRFE01000022">
    <property type="protein sequence ID" value="SHO51043.1"/>
    <property type="molecule type" value="Genomic_DNA"/>
</dbReference>
<dbReference type="PROSITE" id="PS50234">
    <property type="entry name" value="VWFA"/>
    <property type="match status" value="1"/>
</dbReference>
<dbReference type="PANTHER" id="PTHR41248">
    <property type="entry name" value="NORD PROTEIN"/>
    <property type="match status" value="1"/>
</dbReference>
<dbReference type="Gene3D" id="3.40.50.410">
    <property type="entry name" value="von Willebrand factor, type A domain"/>
    <property type="match status" value="1"/>
</dbReference>